<comment type="caution">
    <text evidence="1">The sequence shown here is derived from an EMBL/GenBank/DDBJ whole genome shotgun (WGS) entry which is preliminary data.</text>
</comment>
<name>A0A2T0FMT4_9ASCO</name>
<protein>
    <submittedName>
        <fullName evidence="1">Uncharacterized protein</fullName>
    </submittedName>
</protein>
<dbReference type="InterPro" id="IPR036322">
    <property type="entry name" value="WD40_repeat_dom_sf"/>
</dbReference>
<dbReference type="AlphaFoldDB" id="A0A2T0FMT4"/>
<sequence length="311" mass="34913">MIPHPKSPVNALALSHAYVCSWKTSRGTDMISFVDARFGFESVEIPRMECMSVSASGREIILSGKEGLLVLSVDFFGYRVRGIFSEATWGHSFIVALTCDGKLEFFSHLLEKIYSIRINDAEPESCWALHQQQYELSSPRTLRHTVVQFILDETKKFLAVASDTGAVSIWSVSDPPSLVCVLLHPQMPELHWQGDTLTIHNRCNNVAGLWSPEYSPRTVAYTLENTLGAVGTPDGVFFWNRYSTEFICVERVVSIPEFVPKSLEENSDSSVGEEASSLFLNDPLGLMHGDDEEECDSEPQDTFIAKRRKMY</sequence>
<keyword evidence="2" id="KW-1185">Reference proteome</keyword>
<dbReference type="Proteomes" id="UP000238350">
    <property type="component" value="Unassembled WGS sequence"/>
</dbReference>
<evidence type="ECO:0000313" key="1">
    <source>
        <dbReference type="EMBL" id="PRT56313.1"/>
    </source>
</evidence>
<dbReference type="GeneID" id="36517681"/>
<gene>
    <name evidence="1" type="ORF">B9G98_03933</name>
</gene>
<evidence type="ECO:0000313" key="2">
    <source>
        <dbReference type="Proteomes" id="UP000238350"/>
    </source>
</evidence>
<dbReference type="EMBL" id="NDIQ01000022">
    <property type="protein sequence ID" value="PRT56313.1"/>
    <property type="molecule type" value="Genomic_DNA"/>
</dbReference>
<organism evidence="1 2">
    <name type="scientific">Wickerhamiella sorbophila</name>
    <dbReference type="NCBI Taxonomy" id="45607"/>
    <lineage>
        <taxon>Eukaryota</taxon>
        <taxon>Fungi</taxon>
        <taxon>Dikarya</taxon>
        <taxon>Ascomycota</taxon>
        <taxon>Saccharomycotina</taxon>
        <taxon>Dipodascomycetes</taxon>
        <taxon>Dipodascales</taxon>
        <taxon>Trichomonascaceae</taxon>
        <taxon>Wickerhamiella</taxon>
    </lineage>
</organism>
<dbReference type="RefSeq" id="XP_024666258.1">
    <property type="nucleotide sequence ID" value="XM_024810490.1"/>
</dbReference>
<proteinExistence type="predicted"/>
<dbReference type="SUPFAM" id="SSF50978">
    <property type="entry name" value="WD40 repeat-like"/>
    <property type="match status" value="1"/>
</dbReference>
<reference evidence="1 2" key="1">
    <citation type="submission" date="2017-04" db="EMBL/GenBank/DDBJ databases">
        <title>Genome sequencing of [Candida] sorbophila.</title>
        <authorList>
            <person name="Ahn J.O."/>
        </authorList>
    </citation>
    <scope>NUCLEOTIDE SEQUENCE [LARGE SCALE GENOMIC DNA]</scope>
    <source>
        <strain evidence="1 2">DS02</strain>
    </source>
</reference>
<accession>A0A2T0FMT4</accession>